<evidence type="ECO:0000313" key="2">
    <source>
        <dbReference type="Proteomes" id="UP000075787"/>
    </source>
</evidence>
<reference evidence="1 2" key="1">
    <citation type="submission" date="2015-12" db="EMBL/GenBank/DDBJ databases">
        <title>Genome sequence of Tistrella mobilis MCCC 1A02139.</title>
        <authorList>
            <person name="Lu L."/>
            <person name="Lai Q."/>
            <person name="Shao Z."/>
            <person name="Qian P."/>
        </authorList>
    </citation>
    <scope>NUCLEOTIDE SEQUENCE [LARGE SCALE GENOMIC DNA]</scope>
    <source>
        <strain evidence="1 2">MCCC 1A02139</strain>
    </source>
</reference>
<sequence length="139" mass="14994">MYRSPRWSITFSLVISVTLPMALDVRPARADDAHTGMCAASAVVEPAATGIFGDNLDSHLSEQDRRCLTVVLNEAAPAQTARWTLADGTLMLVTPGRERGTRGVRFCRDLRATVLEGTKTDTDYVTACRVGTGPWGPVS</sequence>
<gene>
    <name evidence="1" type="ORF">AUP44_04265</name>
</gene>
<comment type="caution">
    <text evidence="1">The sequence shown here is derived from an EMBL/GenBank/DDBJ whole genome shotgun (WGS) entry which is preliminary data.</text>
</comment>
<dbReference type="GeneID" id="97241503"/>
<evidence type="ECO:0008006" key="3">
    <source>
        <dbReference type="Google" id="ProtNLM"/>
    </source>
</evidence>
<dbReference type="EMBL" id="LPZR01000135">
    <property type="protein sequence ID" value="KYO52915.1"/>
    <property type="molecule type" value="Genomic_DNA"/>
</dbReference>
<dbReference type="Proteomes" id="UP000075787">
    <property type="component" value="Unassembled WGS sequence"/>
</dbReference>
<dbReference type="RefSeq" id="WP_062763817.1">
    <property type="nucleotide sequence ID" value="NZ_CP121045.1"/>
</dbReference>
<name>A0A162L2F8_9PROT</name>
<protein>
    <recommendedName>
        <fullName evidence="3">Surface antigen domain-containing protein</fullName>
    </recommendedName>
</protein>
<proteinExistence type="predicted"/>
<accession>A0A162L2F8</accession>
<dbReference type="AlphaFoldDB" id="A0A162L2F8"/>
<organism evidence="1 2">
    <name type="scientific">Tistrella mobilis</name>
    <dbReference type="NCBI Taxonomy" id="171437"/>
    <lineage>
        <taxon>Bacteria</taxon>
        <taxon>Pseudomonadati</taxon>
        <taxon>Pseudomonadota</taxon>
        <taxon>Alphaproteobacteria</taxon>
        <taxon>Geminicoccales</taxon>
        <taxon>Geminicoccaceae</taxon>
        <taxon>Tistrella</taxon>
    </lineage>
</organism>
<evidence type="ECO:0000313" key="1">
    <source>
        <dbReference type="EMBL" id="KYO52915.1"/>
    </source>
</evidence>